<sequence length="151" mass="15125">MSEWPDALDDEVLAGLRAGFDASDPPPPFLDDLVVLALGSARLDAEVARLVDDAAVAPGARASTRVRTLRFEGGGTTVLLSVAEGPTGARRVDGWLVPAAAAGVALHGPAGTVTVDADASGRFSFEGVPAGAAQLVVQGPSGVVVTTAVQL</sequence>
<evidence type="ECO:0000313" key="2">
    <source>
        <dbReference type="Proteomes" id="UP000565724"/>
    </source>
</evidence>
<dbReference type="EMBL" id="JABMCI010000065">
    <property type="protein sequence ID" value="NUU17830.1"/>
    <property type="molecule type" value="Genomic_DNA"/>
</dbReference>
<gene>
    <name evidence="1" type="ORF">HP550_11285</name>
</gene>
<keyword evidence="2" id="KW-1185">Reference proteome</keyword>
<evidence type="ECO:0000313" key="1">
    <source>
        <dbReference type="EMBL" id="NUU17830.1"/>
    </source>
</evidence>
<protein>
    <submittedName>
        <fullName evidence="1">Carboxypeptidase regulatory-like domain-containing protein</fullName>
    </submittedName>
</protein>
<dbReference type="Proteomes" id="UP000565724">
    <property type="component" value="Unassembled WGS sequence"/>
</dbReference>
<keyword evidence="1" id="KW-0121">Carboxypeptidase</keyword>
<keyword evidence="1" id="KW-0378">Hydrolase</keyword>
<dbReference type="GO" id="GO:0004180">
    <property type="term" value="F:carboxypeptidase activity"/>
    <property type="evidence" value="ECO:0007669"/>
    <property type="project" value="UniProtKB-KW"/>
</dbReference>
<accession>A0A7Y6DXX3</accession>
<organism evidence="1 2">
    <name type="scientific">Cellulomonas humilata</name>
    <dbReference type="NCBI Taxonomy" id="144055"/>
    <lineage>
        <taxon>Bacteria</taxon>
        <taxon>Bacillati</taxon>
        <taxon>Actinomycetota</taxon>
        <taxon>Actinomycetes</taxon>
        <taxon>Micrococcales</taxon>
        <taxon>Cellulomonadaceae</taxon>
        <taxon>Cellulomonas</taxon>
    </lineage>
</organism>
<dbReference type="RefSeq" id="WP_175347792.1">
    <property type="nucleotide sequence ID" value="NZ_JABMCI010000065.1"/>
</dbReference>
<dbReference type="AlphaFoldDB" id="A0A7Y6DXX3"/>
<reference evidence="1 2" key="1">
    <citation type="submission" date="2020-05" db="EMBL/GenBank/DDBJ databases">
        <title>Genome Sequencing of Type Strains.</title>
        <authorList>
            <person name="Lemaire J.F."/>
            <person name="Inderbitzin P."/>
            <person name="Gregorio O.A."/>
            <person name="Collins S.B."/>
            <person name="Wespe N."/>
            <person name="Knight-Connoni V."/>
        </authorList>
    </citation>
    <scope>NUCLEOTIDE SEQUENCE [LARGE SCALE GENOMIC DNA]</scope>
    <source>
        <strain evidence="1 2">ATCC 25174</strain>
    </source>
</reference>
<keyword evidence="1" id="KW-0645">Protease</keyword>
<comment type="caution">
    <text evidence="1">The sequence shown here is derived from an EMBL/GenBank/DDBJ whole genome shotgun (WGS) entry which is preliminary data.</text>
</comment>
<name>A0A7Y6DXX3_9CELL</name>
<proteinExistence type="predicted"/>